<dbReference type="Proteomes" id="UP000246104">
    <property type="component" value="Unassembled WGS sequence"/>
</dbReference>
<proteinExistence type="predicted"/>
<comment type="caution">
    <text evidence="2">The sequence shown here is derived from an EMBL/GenBank/DDBJ whole genome shotgun (WGS) entry which is preliminary data.</text>
</comment>
<keyword evidence="1" id="KW-1133">Transmembrane helix</keyword>
<organism evidence="2 3">
    <name type="scientific">Candidatus Cerribacteria bacterium 'Amazon FNV 2010 28 9'</name>
    <dbReference type="NCBI Taxonomy" id="2081795"/>
    <lineage>
        <taxon>Bacteria</taxon>
        <taxon>Candidatus Cerribacteria</taxon>
    </lineage>
</organism>
<evidence type="ECO:0000313" key="2">
    <source>
        <dbReference type="EMBL" id="PWU23286.1"/>
    </source>
</evidence>
<name>A0A317JNX7_9BACT</name>
<evidence type="ECO:0000256" key="1">
    <source>
        <dbReference type="SAM" id="Phobius"/>
    </source>
</evidence>
<reference evidence="2 3" key="1">
    <citation type="submission" date="2018-02" db="EMBL/GenBank/DDBJ databases">
        <title>Genomic Reconstructions from Amazon Rainforest and Pasture Soil Reveal Novel Insights into the Physiology of Candidate Phyla in Tropical Sites.</title>
        <authorList>
            <person name="Kroeger M.E."/>
            <person name="Delmont T."/>
            <person name="Eren A.M."/>
            <person name="Guo J."/>
            <person name="Meyer K.M."/>
            <person name="Khan K."/>
            <person name="Rodrigues J.L.M."/>
            <person name="Bohannan B.J.M."/>
            <person name="Tringe S."/>
            <person name="Borges C.D."/>
            <person name="Tiedje J."/>
            <person name="Tsai S.M."/>
            <person name="Nusslein K."/>
        </authorList>
    </citation>
    <scope>NUCLEOTIDE SEQUENCE [LARGE SCALE GENOMIC DNA]</scope>
    <source>
        <strain evidence="2">Amazon FNV 2010 28 9</strain>
    </source>
</reference>
<accession>A0A317JNX7</accession>
<feature type="transmembrane region" description="Helical" evidence="1">
    <location>
        <begin position="12"/>
        <end position="31"/>
    </location>
</feature>
<feature type="transmembrane region" description="Helical" evidence="1">
    <location>
        <begin position="66"/>
        <end position="86"/>
    </location>
</feature>
<evidence type="ECO:0000313" key="3">
    <source>
        <dbReference type="Proteomes" id="UP000246104"/>
    </source>
</evidence>
<protein>
    <submittedName>
        <fullName evidence="2">Uncharacterized protein</fullName>
    </submittedName>
</protein>
<feature type="transmembrane region" description="Helical" evidence="1">
    <location>
        <begin position="92"/>
        <end position="114"/>
    </location>
</feature>
<keyword evidence="1" id="KW-0812">Transmembrane</keyword>
<feature type="transmembrane region" description="Helical" evidence="1">
    <location>
        <begin position="37"/>
        <end position="57"/>
    </location>
</feature>
<dbReference type="AlphaFoldDB" id="A0A317JNX7"/>
<keyword evidence="1" id="KW-0472">Membrane</keyword>
<sequence>MKFVVNWGGIVRLLLVGIVVGLVGSVVALGVMQYWSIGPIVLPSLVTFGAISLLLYLREPAVLQPFTVWTLMLGTGLAVGLLPQALGINGLIASLVVIVWLSATDAYVVVGRIVRPPSK</sequence>
<gene>
    <name evidence="2" type="ORF">C5B42_03500</name>
</gene>
<dbReference type="EMBL" id="PSRQ01000040">
    <property type="protein sequence ID" value="PWU23286.1"/>
    <property type="molecule type" value="Genomic_DNA"/>
</dbReference>